<dbReference type="OrthoDB" id="3945378at2759"/>
<sequence length="180" mass="20445">MIKCSSIAMLEKIDGLILMHLSGGTIFGILSLWGYRTRQYVDNGPKAIRFFGGFGTHSRLIVSLAISCYGLWYWLFGVHNSDLLDMGTAREQETNPVDTPNPPECRELYTFMFAKVRADGGIRIFYILVCVCCILYFGIMLLASSIAGWARLQKMIELSKAKRWADTTRLRFATGFKYKE</sequence>
<keyword evidence="1" id="KW-0472">Membrane</keyword>
<dbReference type="GeneID" id="19325016"/>
<name>R8BKW7_PHAM7</name>
<proteinExistence type="predicted"/>
<dbReference type="KEGG" id="tmn:UCRPA7_4554"/>
<gene>
    <name evidence="2" type="ORF">UCRPA7_4554</name>
</gene>
<feature type="transmembrane region" description="Helical" evidence="1">
    <location>
        <begin position="15"/>
        <end position="35"/>
    </location>
</feature>
<evidence type="ECO:0000313" key="2">
    <source>
        <dbReference type="EMBL" id="EON99929.1"/>
    </source>
</evidence>
<evidence type="ECO:0000256" key="1">
    <source>
        <dbReference type="SAM" id="Phobius"/>
    </source>
</evidence>
<reference evidence="3" key="1">
    <citation type="journal article" date="2013" name="Genome Announc.">
        <title>Draft genome sequence of the ascomycete Phaeoacremonium aleophilum strain UCR-PA7, a causal agent of the esca disease complex in grapevines.</title>
        <authorList>
            <person name="Blanco-Ulate B."/>
            <person name="Rolshausen P."/>
            <person name="Cantu D."/>
        </authorList>
    </citation>
    <scope>NUCLEOTIDE SEQUENCE [LARGE SCALE GENOMIC DNA]</scope>
    <source>
        <strain evidence="3">UCR-PA7</strain>
    </source>
</reference>
<evidence type="ECO:0000313" key="3">
    <source>
        <dbReference type="Proteomes" id="UP000014074"/>
    </source>
</evidence>
<dbReference type="AlphaFoldDB" id="R8BKW7"/>
<keyword evidence="1" id="KW-1133">Transmembrane helix</keyword>
<accession>R8BKW7</accession>
<feature type="transmembrane region" description="Helical" evidence="1">
    <location>
        <begin position="124"/>
        <end position="150"/>
    </location>
</feature>
<feature type="transmembrane region" description="Helical" evidence="1">
    <location>
        <begin position="56"/>
        <end position="76"/>
    </location>
</feature>
<keyword evidence="1" id="KW-0812">Transmembrane</keyword>
<dbReference type="eggNOG" id="ENOG502RSGN">
    <property type="taxonomic scope" value="Eukaryota"/>
</dbReference>
<dbReference type="Proteomes" id="UP000014074">
    <property type="component" value="Unassembled WGS sequence"/>
</dbReference>
<dbReference type="HOGENOM" id="CLU_1497250_0_0_1"/>
<organism evidence="2 3">
    <name type="scientific">Phaeoacremonium minimum (strain UCR-PA7)</name>
    <name type="common">Esca disease fungus</name>
    <name type="synonym">Togninia minima</name>
    <dbReference type="NCBI Taxonomy" id="1286976"/>
    <lineage>
        <taxon>Eukaryota</taxon>
        <taxon>Fungi</taxon>
        <taxon>Dikarya</taxon>
        <taxon>Ascomycota</taxon>
        <taxon>Pezizomycotina</taxon>
        <taxon>Sordariomycetes</taxon>
        <taxon>Sordariomycetidae</taxon>
        <taxon>Togniniales</taxon>
        <taxon>Togniniaceae</taxon>
        <taxon>Phaeoacremonium</taxon>
    </lineage>
</organism>
<dbReference type="EMBL" id="KB933120">
    <property type="protein sequence ID" value="EON99929.1"/>
    <property type="molecule type" value="Genomic_DNA"/>
</dbReference>
<protein>
    <submittedName>
        <fullName evidence="2">Uncharacterized protein</fullName>
    </submittedName>
</protein>
<dbReference type="RefSeq" id="XP_007915297.1">
    <property type="nucleotide sequence ID" value="XM_007917106.1"/>
</dbReference>
<keyword evidence="3" id="KW-1185">Reference proteome</keyword>